<evidence type="ECO:0000259" key="1">
    <source>
        <dbReference type="Pfam" id="PF10543"/>
    </source>
</evidence>
<evidence type="ECO:0000313" key="2">
    <source>
        <dbReference type="EMBL" id="RDC43123.1"/>
    </source>
</evidence>
<comment type="caution">
    <text evidence="2">The sequence shown here is derived from an EMBL/GenBank/DDBJ whole genome shotgun (WGS) entry which is preliminary data.</text>
</comment>
<reference evidence="2 3" key="1">
    <citation type="journal article" date="2018" name="Elife">
        <title>Discovery and characterization of a prevalent human gut bacterial enzyme sufficient for the inactivation of a family of plant toxins.</title>
        <authorList>
            <person name="Koppel N."/>
            <person name="Bisanz J.E."/>
            <person name="Pandelia M.E."/>
            <person name="Turnbaugh P.J."/>
            <person name="Balskus E.P."/>
        </authorList>
    </citation>
    <scope>NUCLEOTIDE SEQUENCE [LARGE SCALE GENOMIC DNA]</scope>
    <source>
        <strain evidence="2 3">OB21 GAM 11</strain>
    </source>
</reference>
<dbReference type="Proteomes" id="UP000253805">
    <property type="component" value="Unassembled WGS sequence"/>
</dbReference>
<dbReference type="GO" id="GO:0003677">
    <property type="term" value="F:DNA binding"/>
    <property type="evidence" value="ECO:0007669"/>
    <property type="project" value="UniProtKB-KW"/>
</dbReference>
<dbReference type="Pfam" id="PF10543">
    <property type="entry name" value="ORF6N"/>
    <property type="match status" value="1"/>
</dbReference>
<sequence>MAEDKRTDIARTTIQNRVQDTTTAIAIANTVEIRDLIHTVRGKQVMLDSDLAALYGVETRTLNQAVARNPDRFPERFCFQLTKEEDKILKSQSVISSDEEWGGRRKPHRVFTEQGVAMLSAALRSKTAVEVSVRIMDSFVEMRHFIASNAAMFEQVRSVELKLMEYQHITDERFERVFEHMEAHEAPKQRVFFEGQIYDAFELLTSLVRRAQRSIVLVDGYVDAATLNVLAKKAEGVVATVWTHPKTKLTQYDIDAFNAQYPQLTLRHTTAFHDRLLVLDDTQGYFVGASLKDAGKKCFAISRIEDVSITEGILAKLKS</sequence>
<protein>
    <submittedName>
        <fullName evidence="2">DNA-binding protein</fullName>
    </submittedName>
</protein>
<feature type="domain" description="KilA-N DNA-binding" evidence="1">
    <location>
        <begin position="36"/>
        <end position="120"/>
    </location>
</feature>
<dbReference type="EMBL" id="PPUT01000022">
    <property type="protein sequence ID" value="RDC43123.1"/>
    <property type="molecule type" value="Genomic_DNA"/>
</dbReference>
<evidence type="ECO:0000313" key="3">
    <source>
        <dbReference type="Proteomes" id="UP000253805"/>
    </source>
</evidence>
<organism evidence="2 3">
    <name type="scientific">Adlercreutzia equolifaciens subsp. celatus</name>
    <dbReference type="NCBI Taxonomy" id="394340"/>
    <lineage>
        <taxon>Bacteria</taxon>
        <taxon>Bacillati</taxon>
        <taxon>Actinomycetota</taxon>
        <taxon>Coriobacteriia</taxon>
        <taxon>Eggerthellales</taxon>
        <taxon>Eggerthellaceae</taxon>
        <taxon>Adlercreutzia</taxon>
    </lineage>
</organism>
<gene>
    <name evidence="2" type="ORF">C1850_08545</name>
</gene>
<name>A0A369NYY3_9ACTN</name>
<dbReference type="InterPro" id="IPR018873">
    <property type="entry name" value="KilA-N_DNA-bd_domain"/>
</dbReference>
<dbReference type="RefSeq" id="WP_114549358.1">
    <property type="nucleotide sequence ID" value="NZ_DBGDPA010000063.1"/>
</dbReference>
<proteinExistence type="predicted"/>
<dbReference type="AlphaFoldDB" id="A0A369NYY3"/>
<accession>A0A369NYY3</accession>
<keyword evidence="2" id="KW-0238">DNA-binding</keyword>